<dbReference type="Proteomes" id="UP000253597">
    <property type="component" value="Unassembled WGS sequence"/>
</dbReference>
<dbReference type="Pfam" id="PF13231">
    <property type="entry name" value="PMT_2"/>
    <property type="match status" value="1"/>
</dbReference>
<name>A0A9X8J2M8_BACCE</name>
<evidence type="ECO:0000313" key="10">
    <source>
        <dbReference type="EMBL" id="RWQ75417.1"/>
    </source>
</evidence>
<protein>
    <recommendedName>
        <fullName evidence="9">Glycosyltransferase RgtA/B/C/D-like domain-containing protein</fullName>
    </recommendedName>
</protein>
<evidence type="ECO:0000256" key="6">
    <source>
        <dbReference type="ARBA" id="ARBA00022989"/>
    </source>
</evidence>
<feature type="transmembrane region" description="Helical" evidence="8">
    <location>
        <begin position="74"/>
        <end position="92"/>
    </location>
</feature>
<feature type="transmembrane region" description="Helical" evidence="8">
    <location>
        <begin position="99"/>
        <end position="118"/>
    </location>
</feature>
<dbReference type="PANTHER" id="PTHR33908:SF11">
    <property type="entry name" value="MEMBRANE PROTEIN"/>
    <property type="match status" value="1"/>
</dbReference>
<keyword evidence="5 8" id="KW-0812">Transmembrane</keyword>
<keyword evidence="4" id="KW-0808">Transferase</keyword>
<evidence type="ECO:0000256" key="1">
    <source>
        <dbReference type="ARBA" id="ARBA00004651"/>
    </source>
</evidence>
<keyword evidence="6 8" id="KW-1133">Transmembrane helix</keyword>
<dbReference type="GO" id="GO:0016763">
    <property type="term" value="F:pentosyltransferase activity"/>
    <property type="evidence" value="ECO:0007669"/>
    <property type="project" value="TreeGrafter"/>
</dbReference>
<organism evidence="10 11">
    <name type="scientific">Bacillus cereus</name>
    <dbReference type="NCBI Taxonomy" id="1396"/>
    <lineage>
        <taxon>Bacteria</taxon>
        <taxon>Bacillati</taxon>
        <taxon>Bacillota</taxon>
        <taxon>Bacilli</taxon>
        <taxon>Bacillales</taxon>
        <taxon>Bacillaceae</taxon>
        <taxon>Bacillus</taxon>
        <taxon>Bacillus cereus group</taxon>
    </lineage>
</organism>
<sequence>MLRRFALRFATLQTHGADLTLASDDIGYQKMATILLETGMLIYHELDKPPIHIMPGFPVFLVTVFYFFGNGNKGLFVAELIIILLGVLIILLTYKIGTYLLNPAAGLIGAFLLAVYPPEIVVENLTLTEGKFLFFSLGLLYWSLKLADTHKTKHFLLFSIVLTPTSCFISNTIIYISFNEALSIPHYDEASDSIFYNKKYMQGRTCACMMRRLC</sequence>
<evidence type="ECO:0000256" key="8">
    <source>
        <dbReference type="SAM" id="Phobius"/>
    </source>
</evidence>
<keyword evidence="7 8" id="KW-0472">Membrane</keyword>
<dbReference type="GO" id="GO:0009103">
    <property type="term" value="P:lipopolysaccharide biosynthetic process"/>
    <property type="evidence" value="ECO:0007669"/>
    <property type="project" value="UniProtKB-ARBA"/>
</dbReference>
<feature type="transmembrane region" description="Helical" evidence="8">
    <location>
        <begin position="124"/>
        <end position="144"/>
    </location>
</feature>
<evidence type="ECO:0000256" key="3">
    <source>
        <dbReference type="ARBA" id="ARBA00022676"/>
    </source>
</evidence>
<evidence type="ECO:0000313" key="11">
    <source>
        <dbReference type="Proteomes" id="UP000253597"/>
    </source>
</evidence>
<evidence type="ECO:0000256" key="5">
    <source>
        <dbReference type="ARBA" id="ARBA00022692"/>
    </source>
</evidence>
<dbReference type="GO" id="GO:0005886">
    <property type="term" value="C:plasma membrane"/>
    <property type="evidence" value="ECO:0007669"/>
    <property type="project" value="UniProtKB-SubCell"/>
</dbReference>
<evidence type="ECO:0000259" key="9">
    <source>
        <dbReference type="Pfam" id="PF13231"/>
    </source>
</evidence>
<gene>
    <name evidence="10" type="ORF">DR116_0010430</name>
</gene>
<comment type="subcellular location">
    <subcellularLocation>
        <location evidence="1">Cell membrane</location>
        <topology evidence="1">Multi-pass membrane protein</topology>
    </subcellularLocation>
</comment>
<accession>A0A9X8J2M8</accession>
<comment type="caution">
    <text evidence="10">The sequence shown here is derived from an EMBL/GenBank/DDBJ whole genome shotgun (WGS) entry which is preliminary data.</text>
</comment>
<dbReference type="AlphaFoldDB" id="A0A9X8J2M8"/>
<dbReference type="InterPro" id="IPR050297">
    <property type="entry name" value="LipidA_mod_glycosyltrf_83"/>
</dbReference>
<proteinExistence type="predicted"/>
<keyword evidence="2" id="KW-1003">Cell membrane</keyword>
<evidence type="ECO:0000256" key="2">
    <source>
        <dbReference type="ARBA" id="ARBA00022475"/>
    </source>
</evidence>
<feature type="transmembrane region" description="Helical" evidence="8">
    <location>
        <begin position="156"/>
        <end position="178"/>
    </location>
</feature>
<reference evidence="10 11" key="1">
    <citation type="submission" date="2019-01" db="EMBL/GenBank/DDBJ databases">
        <title>Draft genome sequence of heavy metal resistant Bacillus cereus NWUAB01.</title>
        <authorList>
            <person name="Babalola O."/>
            <person name="Aremu B.R."/>
            <person name="Ayangbenro A.S."/>
        </authorList>
    </citation>
    <scope>NUCLEOTIDE SEQUENCE [LARGE SCALE GENOMIC DNA]</scope>
    <source>
        <strain evidence="10 11">NWUAB01</strain>
    </source>
</reference>
<evidence type="ECO:0000256" key="4">
    <source>
        <dbReference type="ARBA" id="ARBA00022679"/>
    </source>
</evidence>
<feature type="transmembrane region" description="Helical" evidence="8">
    <location>
        <begin position="51"/>
        <end position="68"/>
    </location>
</feature>
<keyword evidence="3" id="KW-0328">Glycosyltransferase</keyword>
<feature type="domain" description="Glycosyltransferase RgtA/B/C/D-like" evidence="9">
    <location>
        <begin position="55"/>
        <end position="162"/>
    </location>
</feature>
<dbReference type="InterPro" id="IPR038731">
    <property type="entry name" value="RgtA/B/C-like"/>
</dbReference>
<evidence type="ECO:0000256" key="7">
    <source>
        <dbReference type="ARBA" id="ARBA00023136"/>
    </source>
</evidence>
<dbReference type="EMBL" id="QNGD03000004">
    <property type="protein sequence ID" value="RWQ75417.1"/>
    <property type="molecule type" value="Genomic_DNA"/>
</dbReference>
<dbReference type="PANTHER" id="PTHR33908">
    <property type="entry name" value="MANNOSYLTRANSFERASE YKCB-RELATED"/>
    <property type="match status" value="1"/>
</dbReference>